<proteinExistence type="predicted"/>
<gene>
    <name evidence="3" type="ORF">GCM10011410_19650</name>
</gene>
<feature type="transmembrane region" description="Helical" evidence="2">
    <location>
        <begin position="99"/>
        <end position="123"/>
    </location>
</feature>
<dbReference type="RefSeq" id="WP_188673845.1">
    <property type="nucleotide sequence ID" value="NZ_BMJH01000002.1"/>
</dbReference>
<sequence length="523" mass="55184">MVALIMRLRIAIARNDFTGNKAVIPILRAFLGFAVGIGALSIGFVTFDRPGADTDVMILVATAWGLGWIFTPLIVGAAGSALRPAQFALLPVRPREFAVALLVTSMVTVPVVFTAVGLSAPILHAARTAPLALTIAIPAVLAQTLLVVGLSRLASVALTAVSTSRKGQDLAMLFTVILGAFLWLAYMALQLIVPRVIDGDPSWLSPALRSVPFGWAALATGFAENEQWFLAVGVLAALVALVAMIALAWIPMVTRQLRWPTNTSSGGQGRKGRGKSGPWPAWTTSPTWVSARKELVLLWRDPRRKAQLLIVPVFLIVIFVGPLFAEFFAVYLTSATFILAILLVASFVNLYGFDGPALWQVIVTPGAYEADVRGKQIAWLMIAAPLLIFATALRYAIYGRGVDGAAFDVGITFAVLGAGAGAIVLCSAFAAYPVPSAKQGNPFSTRGSFNGSALLSALGTLVALASVFALFAIITAPGGFVAWLAVPIGVALGFAGWRFGGAFAISHLTEHGPEILQVVRKEP</sequence>
<reference evidence="3" key="1">
    <citation type="journal article" date="2014" name="Int. J. Syst. Evol. Microbiol.">
        <title>Complete genome sequence of Corynebacterium casei LMG S-19264T (=DSM 44701T), isolated from a smear-ripened cheese.</title>
        <authorList>
            <consortium name="US DOE Joint Genome Institute (JGI-PGF)"/>
            <person name="Walter F."/>
            <person name="Albersmeier A."/>
            <person name="Kalinowski J."/>
            <person name="Ruckert C."/>
        </authorList>
    </citation>
    <scope>NUCLEOTIDE SEQUENCE</scope>
    <source>
        <strain evidence="3">CGMCC 1.15478</strain>
    </source>
</reference>
<evidence type="ECO:0000256" key="2">
    <source>
        <dbReference type="SAM" id="Phobius"/>
    </source>
</evidence>
<evidence type="ECO:0000313" key="4">
    <source>
        <dbReference type="Proteomes" id="UP000641514"/>
    </source>
</evidence>
<evidence type="ECO:0000313" key="3">
    <source>
        <dbReference type="EMBL" id="GGC67055.1"/>
    </source>
</evidence>
<feature type="transmembrane region" description="Helical" evidence="2">
    <location>
        <begin position="308"/>
        <end position="325"/>
    </location>
</feature>
<evidence type="ECO:0000256" key="1">
    <source>
        <dbReference type="SAM" id="MobiDB-lite"/>
    </source>
</evidence>
<feature type="region of interest" description="Disordered" evidence="1">
    <location>
        <begin position="261"/>
        <end position="282"/>
    </location>
</feature>
<feature type="transmembrane region" description="Helical" evidence="2">
    <location>
        <begin position="331"/>
        <end position="351"/>
    </location>
</feature>
<keyword evidence="2" id="KW-0472">Membrane</keyword>
<feature type="transmembrane region" description="Helical" evidence="2">
    <location>
        <begin position="129"/>
        <end position="150"/>
    </location>
</feature>
<organism evidence="3 4">
    <name type="scientific">Hoyosella rhizosphaerae</name>
    <dbReference type="NCBI Taxonomy" id="1755582"/>
    <lineage>
        <taxon>Bacteria</taxon>
        <taxon>Bacillati</taxon>
        <taxon>Actinomycetota</taxon>
        <taxon>Actinomycetes</taxon>
        <taxon>Mycobacteriales</taxon>
        <taxon>Hoyosellaceae</taxon>
        <taxon>Hoyosella</taxon>
    </lineage>
</organism>
<keyword evidence="2" id="KW-1133">Transmembrane helix</keyword>
<name>A0A916XE65_9ACTN</name>
<feature type="transmembrane region" description="Helical" evidence="2">
    <location>
        <begin position="453"/>
        <end position="474"/>
    </location>
</feature>
<dbReference type="EMBL" id="BMJH01000002">
    <property type="protein sequence ID" value="GGC67055.1"/>
    <property type="molecule type" value="Genomic_DNA"/>
</dbReference>
<feature type="transmembrane region" description="Helical" evidence="2">
    <location>
        <begin position="228"/>
        <end position="250"/>
    </location>
</feature>
<feature type="transmembrane region" description="Helical" evidence="2">
    <location>
        <begin position="170"/>
        <end position="193"/>
    </location>
</feature>
<dbReference type="Proteomes" id="UP000641514">
    <property type="component" value="Unassembled WGS sequence"/>
</dbReference>
<keyword evidence="4" id="KW-1185">Reference proteome</keyword>
<feature type="transmembrane region" description="Helical" evidence="2">
    <location>
        <begin position="21"/>
        <end position="44"/>
    </location>
</feature>
<dbReference type="AlphaFoldDB" id="A0A916XE65"/>
<accession>A0A916XE65</accession>
<reference evidence="3" key="2">
    <citation type="submission" date="2020-09" db="EMBL/GenBank/DDBJ databases">
        <authorList>
            <person name="Sun Q."/>
            <person name="Zhou Y."/>
        </authorList>
    </citation>
    <scope>NUCLEOTIDE SEQUENCE</scope>
    <source>
        <strain evidence="3">CGMCC 1.15478</strain>
    </source>
</reference>
<feature type="transmembrane region" description="Helical" evidence="2">
    <location>
        <begin position="480"/>
        <end position="499"/>
    </location>
</feature>
<feature type="transmembrane region" description="Helical" evidence="2">
    <location>
        <begin position="409"/>
        <end position="432"/>
    </location>
</feature>
<protein>
    <submittedName>
        <fullName evidence="3">Transporter</fullName>
    </submittedName>
</protein>
<keyword evidence="2" id="KW-0812">Transmembrane</keyword>
<comment type="caution">
    <text evidence="3">The sequence shown here is derived from an EMBL/GenBank/DDBJ whole genome shotgun (WGS) entry which is preliminary data.</text>
</comment>
<feature type="transmembrane region" description="Helical" evidence="2">
    <location>
        <begin position="56"/>
        <end position="78"/>
    </location>
</feature>
<feature type="transmembrane region" description="Helical" evidence="2">
    <location>
        <begin position="377"/>
        <end position="397"/>
    </location>
</feature>